<evidence type="ECO:0000313" key="2">
    <source>
        <dbReference type="EMBL" id="KQB42494.1"/>
    </source>
</evidence>
<dbReference type="PATRIC" id="fig|362413.3.peg.3424"/>
<dbReference type="OrthoDB" id="9811523at2"/>
<evidence type="ECO:0000313" key="3">
    <source>
        <dbReference type="Proteomes" id="UP000050443"/>
    </source>
</evidence>
<dbReference type="PROSITE" id="PS51186">
    <property type="entry name" value="GNAT"/>
    <property type="match status" value="1"/>
</dbReference>
<organism evidence="2 3">
    <name type="scientific">Flavobacterium aquidurense</name>
    <dbReference type="NCBI Taxonomy" id="362413"/>
    <lineage>
        <taxon>Bacteria</taxon>
        <taxon>Pseudomonadati</taxon>
        <taxon>Bacteroidota</taxon>
        <taxon>Flavobacteriia</taxon>
        <taxon>Flavobacteriales</taxon>
        <taxon>Flavobacteriaceae</taxon>
        <taxon>Flavobacterium</taxon>
    </lineage>
</organism>
<dbReference type="GO" id="GO:0016747">
    <property type="term" value="F:acyltransferase activity, transferring groups other than amino-acyl groups"/>
    <property type="evidence" value="ECO:0007669"/>
    <property type="project" value="InterPro"/>
</dbReference>
<protein>
    <submittedName>
        <fullName evidence="2">N-acetyltransferase GCN5</fullName>
    </submittedName>
</protein>
<dbReference type="SUPFAM" id="SSF55729">
    <property type="entry name" value="Acyl-CoA N-acyltransferases (Nat)"/>
    <property type="match status" value="1"/>
</dbReference>
<dbReference type="EMBL" id="JRLF01000006">
    <property type="protein sequence ID" value="KQB42494.1"/>
    <property type="molecule type" value="Genomic_DNA"/>
</dbReference>
<dbReference type="InterPro" id="IPR000182">
    <property type="entry name" value="GNAT_dom"/>
</dbReference>
<dbReference type="Pfam" id="PF00583">
    <property type="entry name" value="Acetyltransf_1"/>
    <property type="match status" value="1"/>
</dbReference>
<proteinExistence type="predicted"/>
<dbReference type="RefSeq" id="WP_055092432.1">
    <property type="nucleotide sequence ID" value="NZ_JRLF01000006.1"/>
</dbReference>
<comment type="caution">
    <text evidence="2">The sequence shown here is derived from an EMBL/GenBank/DDBJ whole genome shotgun (WGS) entry which is preliminary data.</text>
</comment>
<dbReference type="Proteomes" id="UP000050443">
    <property type="component" value="Unassembled WGS sequence"/>
</dbReference>
<dbReference type="InterPro" id="IPR016181">
    <property type="entry name" value="Acyl_CoA_acyltransferase"/>
</dbReference>
<dbReference type="PANTHER" id="PTHR43415:SF5">
    <property type="entry name" value="ACETYLTRANSFERASE"/>
    <property type="match status" value="1"/>
</dbReference>
<dbReference type="Gene3D" id="3.40.630.30">
    <property type="match status" value="1"/>
</dbReference>
<reference evidence="2 3" key="1">
    <citation type="submission" date="2014-09" db="EMBL/GenBank/DDBJ databases">
        <title>Genome sequence of Flavobacterium aquidurense RC62.</title>
        <authorList>
            <person name="Kim J.F."/>
            <person name="Kwak M.-J."/>
        </authorList>
    </citation>
    <scope>NUCLEOTIDE SEQUENCE [LARGE SCALE GENOMIC DNA]</scope>
    <source>
        <strain evidence="2 3">RC62</strain>
    </source>
</reference>
<accession>A0A0Q0SDV3</accession>
<feature type="domain" description="N-acetyltransferase" evidence="1">
    <location>
        <begin position="2"/>
        <end position="160"/>
    </location>
</feature>
<name>A0A0Q0SDV3_9FLAO</name>
<dbReference type="STRING" id="362413.RC62_3501"/>
<gene>
    <name evidence="2" type="ORF">RC62_3501</name>
</gene>
<dbReference type="CDD" id="cd04301">
    <property type="entry name" value="NAT_SF"/>
    <property type="match status" value="1"/>
</dbReference>
<keyword evidence="2" id="KW-0808">Transferase</keyword>
<dbReference type="PANTHER" id="PTHR43415">
    <property type="entry name" value="SPERMIDINE N(1)-ACETYLTRANSFERASE"/>
    <property type="match status" value="1"/>
</dbReference>
<evidence type="ECO:0000259" key="1">
    <source>
        <dbReference type="PROSITE" id="PS51186"/>
    </source>
</evidence>
<dbReference type="AlphaFoldDB" id="A0A0Q0SDV3"/>
<sequence>MITLVKFEKEMYEQLISWVESEEDLMLFAGPKFTFPLTTEQLDASLTNEQRFAFQVINEGNNLPIGHCEIYLTDEIAVLGRILIGDKSYRGQGFGKAIIIALLEHIKLNIDRSKIELNVFDFNSNAIKCYEKVGFRINQDKKSEISFKDKSWTLLNMRIE</sequence>